<dbReference type="SUPFAM" id="SSF52374">
    <property type="entry name" value="Nucleotidylyl transferase"/>
    <property type="match status" value="1"/>
</dbReference>
<evidence type="ECO:0000256" key="4">
    <source>
        <dbReference type="ARBA" id="ARBA00022695"/>
    </source>
</evidence>
<dbReference type="Proteomes" id="UP000241208">
    <property type="component" value="Unassembled WGS sequence"/>
</dbReference>
<keyword evidence="6" id="KW-0067">ATP-binding</keyword>
<keyword evidence="2" id="KW-0662">Pyridine nucleotide biosynthesis</keyword>
<keyword evidence="4 8" id="KW-0548">Nucleotidyltransferase</keyword>
<evidence type="ECO:0000256" key="2">
    <source>
        <dbReference type="ARBA" id="ARBA00022642"/>
    </source>
</evidence>
<evidence type="ECO:0000313" key="8">
    <source>
        <dbReference type="EMBL" id="PTF62213.1"/>
    </source>
</evidence>
<dbReference type="PANTHER" id="PTHR39321">
    <property type="entry name" value="NICOTINATE-NUCLEOTIDE ADENYLYLTRANSFERASE-RELATED"/>
    <property type="match status" value="1"/>
</dbReference>
<dbReference type="GO" id="GO:0005524">
    <property type="term" value="F:ATP binding"/>
    <property type="evidence" value="ECO:0007669"/>
    <property type="project" value="UniProtKB-KW"/>
</dbReference>
<dbReference type="Gene3D" id="3.40.50.620">
    <property type="entry name" value="HUPs"/>
    <property type="match status" value="1"/>
</dbReference>
<organism evidence="8 9">
    <name type="scientific">Staphylococcus cohnii</name>
    <dbReference type="NCBI Taxonomy" id="29382"/>
    <lineage>
        <taxon>Bacteria</taxon>
        <taxon>Bacillati</taxon>
        <taxon>Bacillota</taxon>
        <taxon>Bacilli</taxon>
        <taxon>Bacillales</taxon>
        <taxon>Staphylococcaceae</taxon>
        <taxon>Staphylococcus</taxon>
        <taxon>Staphylococcus cohnii species complex</taxon>
    </lineage>
</organism>
<evidence type="ECO:0000256" key="7">
    <source>
        <dbReference type="ARBA" id="ARBA00023027"/>
    </source>
</evidence>
<protein>
    <submittedName>
        <fullName evidence="8">Nicotinic acid mononucleotide adenylyltransferase</fullName>
    </submittedName>
</protein>
<comment type="pathway">
    <text evidence="1">Cofactor biosynthesis; NAD(+) biosynthesis.</text>
</comment>
<feature type="non-terminal residue" evidence="8">
    <location>
        <position position="1"/>
    </location>
</feature>
<dbReference type="AlphaFoldDB" id="A0A2T4LPL6"/>
<comment type="caution">
    <text evidence="8">The sequence shown here is derived from an EMBL/GenBank/DDBJ whole genome shotgun (WGS) entry which is preliminary data.</text>
</comment>
<dbReference type="InterPro" id="IPR014729">
    <property type="entry name" value="Rossmann-like_a/b/a_fold"/>
</dbReference>
<evidence type="ECO:0000313" key="9">
    <source>
        <dbReference type="Proteomes" id="UP000241208"/>
    </source>
</evidence>
<evidence type="ECO:0000256" key="5">
    <source>
        <dbReference type="ARBA" id="ARBA00022741"/>
    </source>
</evidence>
<keyword evidence="7" id="KW-0520">NAD</keyword>
<evidence type="ECO:0000256" key="3">
    <source>
        <dbReference type="ARBA" id="ARBA00022679"/>
    </source>
</evidence>
<accession>A0A2T4LPL6</accession>
<name>A0A2T4LPL6_9STAP</name>
<dbReference type="EMBL" id="PYZR01000203">
    <property type="protein sequence ID" value="PTF62213.1"/>
    <property type="molecule type" value="Genomic_DNA"/>
</dbReference>
<gene>
    <name evidence="8" type="ORF">BUY34_12015</name>
</gene>
<evidence type="ECO:0000256" key="6">
    <source>
        <dbReference type="ARBA" id="ARBA00022840"/>
    </source>
</evidence>
<dbReference type="PANTHER" id="PTHR39321:SF3">
    <property type="entry name" value="PHOSPHOPANTETHEINE ADENYLYLTRANSFERASE"/>
    <property type="match status" value="1"/>
</dbReference>
<evidence type="ECO:0000256" key="1">
    <source>
        <dbReference type="ARBA" id="ARBA00004790"/>
    </source>
</evidence>
<dbReference type="RefSeq" id="WP_369076578.1">
    <property type="nucleotide sequence ID" value="NZ_PYZR01000203.1"/>
</dbReference>
<reference evidence="8 9" key="1">
    <citation type="journal article" date="2016" name="Front. Microbiol.">
        <title>Comprehensive Phylogenetic Analysis of Bovine Non-aureus Staphylococci Species Based on Whole-Genome Sequencing.</title>
        <authorList>
            <person name="Naushad S."/>
            <person name="Barkema H.W."/>
            <person name="Luby C."/>
            <person name="Condas L.A."/>
            <person name="Nobrega D.B."/>
            <person name="Carson D.A."/>
            <person name="De Buck J."/>
        </authorList>
    </citation>
    <scope>NUCLEOTIDE SEQUENCE [LARGE SCALE GENOMIC DNA]</scope>
    <source>
        <strain evidence="8 9">SNUC 3829</strain>
    </source>
</reference>
<dbReference type="InterPro" id="IPR005248">
    <property type="entry name" value="NadD/NMNAT"/>
</dbReference>
<sequence length="81" mass="9578">QYIQLEKWYEIENLKSMVTFVIVNRGKAKQEVSNNMIAINIPRIDISSTLIRERVKQHSNIQTLVPQSVEKYIREEGLYEI</sequence>
<keyword evidence="3 8" id="KW-0808">Transferase</keyword>
<dbReference type="GO" id="GO:0009435">
    <property type="term" value="P:NAD+ biosynthetic process"/>
    <property type="evidence" value="ECO:0007669"/>
    <property type="project" value="InterPro"/>
</dbReference>
<dbReference type="GO" id="GO:0016779">
    <property type="term" value="F:nucleotidyltransferase activity"/>
    <property type="evidence" value="ECO:0007669"/>
    <property type="project" value="UniProtKB-KW"/>
</dbReference>
<proteinExistence type="predicted"/>
<keyword evidence="5" id="KW-0547">Nucleotide-binding</keyword>